<dbReference type="InterPro" id="IPR006593">
    <property type="entry name" value="Cyt_b561/ferric_Rdtase_TM"/>
</dbReference>
<evidence type="ECO:0000256" key="10">
    <source>
        <dbReference type="PIRNR" id="PIRNR037471"/>
    </source>
</evidence>
<feature type="chain" id="PRO_5044892017" description="Cytochrome b561 and DOMON domain-containing protein" evidence="13">
    <location>
        <begin position="24"/>
        <end position="401"/>
    </location>
</feature>
<evidence type="ECO:0000259" key="15">
    <source>
        <dbReference type="PROSITE" id="PS50939"/>
    </source>
</evidence>
<dbReference type="FunFam" id="1.20.120.1770:FF:000007">
    <property type="entry name" value="Cytochrome b561 and DOMON domain-containing protein"/>
    <property type="match status" value="1"/>
</dbReference>
<dbReference type="PIRSF" id="PIRSF037471">
    <property type="entry name" value="UCP037471"/>
    <property type="match status" value="1"/>
</dbReference>
<comment type="caution">
    <text evidence="16">The sequence shown here is derived from an EMBL/GenBank/DDBJ whole genome shotgun (WGS) entry which is preliminary data.</text>
</comment>
<organism evidence="16 17">
    <name type="scientific">Ilex paraguariensis</name>
    <name type="common">yerba mate</name>
    <dbReference type="NCBI Taxonomy" id="185542"/>
    <lineage>
        <taxon>Eukaryota</taxon>
        <taxon>Viridiplantae</taxon>
        <taxon>Streptophyta</taxon>
        <taxon>Embryophyta</taxon>
        <taxon>Tracheophyta</taxon>
        <taxon>Spermatophyta</taxon>
        <taxon>Magnoliopsida</taxon>
        <taxon>eudicotyledons</taxon>
        <taxon>Gunneridae</taxon>
        <taxon>Pentapetalae</taxon>
        <taxon>asterids</taxon>
        <taxon>campanulids</taxon>
        <taxon>Aquifoliales</taxon>
        <taxon>Aquifoliaceae</taxon>
        <taxon>Ilex</taxon>
    </lineage>
</organism>
<evidence type="ECO:0000256" key="7">
    <source>
        <dbReference type="ARBA" id="ARBA00022989"/>
    </source>
</evidence>
<reference evidence="16 17" key="1">
    <citation type="submission" date="2024-02" db="EMBL/GenBank/DDBJ databases">
        <authorList>
            <person name="Vignale AGUSTIN F."/>
            <person name="Sosa J E."/>
            <person name="Modenutti C."/>
        </authorList>
    </citation>
    <scope>NUCLEOTIDE SEQUENCE [LARGE SCALE GENOMIC DNA]</scope>
</reference>
<dbReference type="CDD" id="cd08760">
    <property type="entry name" value="Cyt_b561_FRRS1_like"/>
    <property type="match status" value="1"/>
</dbReference>
<accession>A0ABC8QL33</accession>
<feature type="binding site" description="axial binding residue" evidence="11">
    <location>
        <position position="317"/>
    </location>
    <ligand>
        <name>heme b</name>
        <dbReference type="ChEBI" id="CHEBI:60344"/>
        <label>1</label>
    </ligand>
    <ligandPart>
        <name>Fe</name>
        <dbReference type="ChEBI" id="CHEBI:18248"/>
    </ligandPart>
</feature>
<feature type="transmembrane region" description="Helical" evidence="12">
    <location>
        <begin position="243"/>
        <end position="264"/>
    </location>
</feature>
<evidence type="ECO:0000256" key="6">
    <source>
        <dbReference type="ARBA" id="ARBA00022982"/>
    </source>
</evidence>
<evidence type="ECO:0000256" key="4">
    <source>
        <dbReference type="ARBA" id="ARBA00022723"/>
    </source>
</evidence>
<dbReference type="PROSITE" id="PS50836">
    <property type="entry name" value="DOMON"/>
    <property type="match status" value="1"/>
</dbReference>
<evidence type="ECO:0000256" key="2">
    <source>
        <dbReference type="ARBA" id="ARBA00022448"/>
    </source>
</evidence>
<feature type="transmembrane region" description="Helical" evidence="12">
    <location>
        <begin position="284"/>
        <end position="301"/>
    </location>
</feature>
<gene>
    <name evidence="16" type="ORF">ILEXP_LOCUS249</name>
</gene>
<dbReference type="Pfam" id="PF04526">
    <property type="entry name" value="DUF568"/>
    <property type="match status" value="1"/>
</dbReference>
<dbReference type="Proteomes" id="UP001642360">
    <property type="component" value="Unassembled WGS sequence"/>
</dbReference>
<dbReference type="Gene3D" id="1.20.120.1770">
    <property type="match status" value="1"/>
</dbReference>
<evidence type="ECO:0000259" key="14">
    <source>
        <dbReference type="PROSITE" id="PS50836"/>
    </source>
</evidence>
<keyword evidence="6 10" id="KW-0249">Electron transport</keyword>
<keyword evidence="8 10" id="KW-0472">Membrane</keyword>
<evidence type="ECO:0000256" key="1">
    <source>
        <dbReference type="ARBA" id="ARBA00004141"/>
    </source>
</evidence>
<dbReference type="InterPro" id="IPR005018">
    <property type="entry name" value="DOMON_domain"/>
</dbReference>
<comment type="subcellular location">
    <subcellularLocation>
        <location evidence="1">Membrane</location>
        <topology evidence="1">Multi-pass membrane protein</topology>
    </subcellularLocation>
</comment>
<evidence type="ECO:0000313" key="16">
    <source>
        <dbReference type="EMBL" id="CAK9133341.1"/>
    </source>
</evidence>
<evidence type="ECO:0000256" key="9">
    <source>
        <dbReference type="ARBA" id="ARBA00053871"/>
    </source>
</evidence>
<dbReference type="Pfam" id="PF03188">
    <property type="entry name" value="Cytochrom_B561"/>
    <property type="match status" value="1"/>
</dbReference>
<keyword evidence="4 11" id="KW-0479">Metal-binding</keyword>
<feature type="transmembrane region" description="Helical" evidence="12">
    <location>
        <begin position="348"/>
        <end position="372"/>
    </location>
</feature>
<dbReference type="EMBL" id="CAUOFW020000003">
    <property type="protein sequence ID" value="CAK9133341.1"/>
    <property type="molecule type" value="Genomic_DNA"/>
</dbReference>
<feature type="binding site" description="axial binding residue" evidence="11">
    <location>
        <position position="248"/>
    </location>
    <ligand>
        <name>heme b</name>
        <dbReference type="ChEBI" id="CHEBI:60344"/>
        <label>1</label>
    </ligand>
    <ligandPart>
        <name>Fe</name>
        <dbReference type="ChEBI" id="CHEBI:18248"/>
    </ligandPart>
</feature>
<dbReference type="PROSITE" id="PS50939">
    <property type="entry name" value="CYTOCHROME_B561"/>
    <property type="match status" value="1"/>
</dbReference>
<dbReference type="CDD" id="cd09629">
    <property type="entry name" value="DOMON_CIL1_like"/>
    <property type="match status" value="1"/>
</dbReference>
<dbReference type="PROSITE" id="PS51257">
    <property type="entry name" value="PROKAR_LIPOPROTEIN"/>
    <property type="match status" value="1"/>
</dbReference>
<comment type="function">
    <text evidence="9">May act as a catecholamine-responsive trans-membrane electron transporter.</text>
</comment>
<evidence type="ECO:0000256" key="13">
    <source>
        <dbReference type="SAM" id="SignalP"/>
    </source>
</evidence>
<dbReference type="InterPro" id="IPR017214">
    <property type="entry name" value="UCP037471"/>
</dbReference>
<keyword evidence="5 13" id="KW-0732">Signal</keyword>
<keyword evidence="11" id="KW-0408">Iron</keyword>
<feature type="transmembrane region" description="Helical" evidence="12">
    <location>
        <begin position="313"/>
        <end position="333"/>
    </location>
</feature>
<dbReference type="PANTHER" id="PTHR23130">
    <property type="entry name" value="CYTOCHROME B561 AND DOMON DOMAIN-CONTAINING PROTEIN"/>
    <property type="match status" value="1"/>
</dbReference>
<evidence type="ECO:0000256" key="11">
    <source>
        <dbReference type="PIRSR" id="PIRSR037471-1"/>
    </source>
</evidence>
<feature type="binding site" description="axial binding residue" evidence="11">
    <location>
        <position position="281"/>
    </location>
    <ligand>
        <name>heme b</name>
        <dbReference type="ChEBI" id="CHEBI:60344"/>
        <label>1</label>
    </ligand>
    <ligandPart>
        <name>Fe</name>
        <dbReference type="ChEBI" id="CHEBI:18248"/>
    </ligandPart>
</feature>
<keyword evidence="2 10" id="KW-0813">Transport</keyword>
<evidence type="ECO:0000256" key="8">
    <source>
        <dbReference type="ARBA" id="ARBA00023136"/>
    </source>
</evidence>
<evidence type="ECO:0000256" key="5">
    <source>
        <dbReference type="ARBA" id="ARBA00022729"/>
    </source>
</evidence>
<keyword evidence="3 12" id="KW-0812">Transmembrane</keyword>
<proteinExistence type="predicted"/>
<dbReference type="GO" id="GO:0046872">
    <property type="term" value="F:metal ion binding"/>
    <property type="evidence" value="ECO:0007669"/>
    <property type="project" value="UniProtKB-KW"/>
</dbReference>
<feature type="transmembrane region" description="Helical" evidence="12">
    <location>
        <begin position="213"/>
        <end position="231"/>
    </location>
</feature>
<feature type="binding site" description="axial binding residue" evidence="11">
    <location>
        <position position="212"/>
    </location>
    <ligand>
        <name>heme b</name>
        <dbReference type="ChEBI" id="CHEBI:60344"/>
        <label>1</label>
    </ligand>
    <ligandPart>
        <name>Fe</name>
        <dbReference type="ChEBI" id="CHEBI:18248"/>
    </ligandPart>
</feature>
<keyword evidence="7 12" id="KW-1133">Transmembrane helix</keyword>
<dbReference type="PANTHER" id="PTHR23130:SF223">
    <property type="entry name" value="CYTOCHROME B561 AND DOMON DOMAIN-CONTAINING PROTEIN"/>
    <property type="match status" value="1"/>
</dbReference>
<dbReference type="InterPro" id="IPR045265">
    <property type="entry name" value="AIR12_DOMON"/>
</dbReference>
<evidence type="ECO:0000256" key="12">
    <source>
        <dbReference type="SAM" id="Phobius"/>
    </source>
</evidence>
<protein>
    <recommendedName>
        <fullName evidence="10">Cytochrome b561 and DOMON domain-containing protein</fullName>
    </recommendedName>
</protein>
<feature type="domain" description="Cytochrome b561" evidence="15">
    <location>
        <begin position="171"/>
        <end position="372"/>
    </location>
</feature>
<dbReference type="SMART" id="SM00665">
    <property type="entry name" value="B561"/>
    <property type="match status" value="1"/>
</dbReference>
<evidence type="ECO:0000313" key="17">
    <source>
        <dbReference type="Proteomes" id="UP001642360"/>
    </source>
</evidence>
<feature type="domain" description="DOMON" evidence="14">
    <location>
        <begin position="47"/>
        <end position="165"/>
    </location>
</feature>
<dbReference type="AlphaFoldDB" id="A0ABC8QL33"/>
<dbReference type="GO" id="GO:0016020">
    <property type="term" value="C:membrane"/>
    <property type="evidence" value="ECO:0007669"/>
    <property type="project" value="UniProtKB-SubCell"/>
</dbReference>
<evidence type="ECO:0000256" key="3">
    <source>
        <dbReference type="ARBA" id="ARBA00022692"/>
    </source>
</evidence>
<sequence>MDKFFKTILFLCLLVSVFISSSAQSCSNYRFSNNNLNYSTCTDLPQLNAFLHWNYHQANHTVDIAYRHTGATSGRWIAWALNINGNGMLGAQCLVAFTNSSSLVHAYTSPIGTGSSDYGTSLAQGPLSFNVPSIRAVSTSNEMTIFATLELPSGRTSFNNVWQEGPLSGDTPAAHSTSSANENSFGRVDFATGEAGSGGGATIPRLKKKNIHGVLNVVGWGIMMPVGAIIARYLKVFKSADPAWFYLHVACQSSAYVIGVAGWATGIKLGSDSPTFKYNTHRNIGIVLFCLGTLQVFALLLRPKKDHKFRLYWNIYHYVVGYTVIILTIINIFEGFDILKPAKKWKNAYIGVLIFLGVVATLLEAFTWYIVLMRKKKAGSDKHAHVGNGVNGYHTRTQQAA</sequence>
<comment type="cofactor">
    <cofactor evidence="10">
        <name>heme b</name>
        <dbReference type="ChEBI" id="CHEBI:60344"/>
    </cofactor>
    <text evidence="10">Binds 2 heme b groups non-covalently.</text>
</comment>
<feature type="signal peptide" evidence="13">
    <location>
        <begin position="1"/>
        <end position="23"/>
    </location>
</feature>
<keyword evidence="17" id="KW-1185">Reference proteome</keyword>
<name>A0ABC8QL33_9AQUA</name>